<evidence type="ECO:0000313" key="6">
    <source>
        <dbReference type="Proteomes" id="UP000279384"/>
    </source>
</evidence>
<dbReference type="Proteomes" id="UP000279384">
    <property type="component" value="Unassembled WGS sequence"/>
</dbReference>
<organism evidence="5 6">
    <name type="scientific">Vogesella indigofera</name>
    <name type="common">Pseudomonas indigofera</name>
    <dbReference type="NCBI Taxonomy" id="45465"/>
    <lineage>
        <taxon>Bacteria</taxon>
        <taxon>Pseudomonadati</taxon>
        <taxon>Pseudomonadota</taxon>
        <taxon>Betaproteobacteria</taxon>
        <taxon>Neisseriales</taxon>
        <taxon>Chromobacteriaceae</taxon>
        <taxon>Vogesella</taxon>
    </lineage>
</organism>
<proteinExistence type="predicted"/>
<dbReference type="SUPFAM" id="SSF53098">
    <property type="entry name" value="Ribonuclease H-like"/>
    <property type="match status" value="1"/>
</dbReference>
<keyword evidence="2" id="KW-0378">Hydrolase</keyword>
<accession>A0A495BHZ1</accession>
<dbReference type="Gene3D" id="3.30.420.10">
    <property type="entry name" value="Ribonuclease H-like superfamily/Ribonuclease H"/>
    <property type="match status" value="1"/>
</dbReference>
<dbReference type="GO" id="GO:0005829">
    <property type="term" value="C:cytosol"/>
    <property type="evidence" value="ECO:0007669"/>
    <property type="project" value="TreeGrafter"/>
</dbReference>
<dbReference type="CDD" id="cd06127">
    <property type="entry name" value="DEDDh"/>
    <property type="match status" value="1"/>
</dbReference>
<dbReference type="GO" id="GO:0003676">
    <property type="term" value="F:nucleic acid binding"/>
    <property type="evidence" value="ECO:0007669"/>
    <property type="project" value="InterPro"/>
</dbReference>
<dbReference type="EMBL" id="RBID01000011">
    <property type="protein sequence ID" value="RKQ60970.1"/>
    <property type="molecule type" value="Genomic_DNA"/>
</dbReference>
<dbReference type="AlphaFoldDB" id="A0A495BHZ1"/>
<dbReference type="GO" id="GO:0006259">
    <property type="term" value="P:DNA metabolic process"/>
    <property type="evidence" value="ECO:0007669"/>
    <property type="project" value="UniProtKB-ARBA"/>
</dbReference>
<dbReference type="Pfam" id="PF00929">
    <property type="entry name" value="RNase_T"/>
    <property type="match status" value="1"/>
</dbReference>
<name>A0A495BHZ1_VOGIN</name>
<keyword evidence="1" id="KW-0540">Nuclease</keyword>
<feature type="domain" description="Exonuclease" evidence="4">
    <location>
        <begin position="46"/>
        <end position="216"/>
    </location>
</feature>
<dbReference type="GO" id="GO:0008408">
    <property type="term" value="F:3'-5' exonuclease activity"/>
    <property type="evidence" value="ECO:0007669"/>
    <property type="project" value="TreeGrafter"/>
</dbReference>
<gene>
    <name evidence="5" type="ORF">C8E02_0735</name>
</gene>
<dbReference type="InterPro" id="IPR036397">
    <property type="entry name" value="RNaseH_sf"/>
</dbReference>
<dbReference type="InterPro" id="IPR013520">
    <property type="entry name" value="Ribonucl_H"/>
</dbReference>
<evidence type="ECO:0000256" key="2">
    <source>
        <dbReference type="ARBA" id="ARBA00022801"/>
    </source>
</evidence>
<dbReference type="RefSeq" id="WP_120809664.1">
    <property type="nucleotide sequence ID" value="NZ_RBID01000011.1"/>
</dbReference>
<sequence>MNWLSGWLDRFRPDSKPQLSDEQLERLQRWQALPAHDWQQDSRSTRYLVVDVEASGLQIRRDHLISIGAVALDRGVINPMDAFEAVLRQDTVSSTENILIHGISGSEQREGLEPAEALLRFLEYSRHTPLVAYHAYFDQAMIAQAMRRFLGIRYQPKWLDLAWLMPALFPDRYCNTVALDEWLDTFGIENFQRHNAISDCLATAQLLQVALQRAAERGIDTPQALAASESLRRRNSW</sequence>
<dbReference type="SMART" id="SM00479">
    <property type="entry name" value="EXOIII"/>
    <property type="match status" value="1"/>
</dbReference>
<protein>
    <submittedName>
        <fullName evidence="5">DNA polymerase-3 subunit epsilon</fullName>
    </submittedName>
</protein>
<evidence type="ECO:0000259" key="4">
    <source>
        <dbReference type="SMART" id="SM00479"/>
    </source>
</evidence>
<dbReference type="PANTHER" id="PTHR30231">
    <property type="entry name" value="DNA POLYMERASE III SUBUNIT EPSILON"/>
    <property type="match status" value="1"/>
</dbReference>
<comment type="caution">
    <text evidence="5">The sequence shown here is derived from an EMBL/GenBank/DDBJ whole genome shotgun (WGS) entry which is preliminary data.</text>
</comment>
<dbReference type="PANTHER" id="PTHR30231:SF4">
    <property type="entry name" value="PROTEIN NEN2"/>
    <property type="match status" value="1"/>
</dbReference>
<dbReference type="InterPro" id="IPR012337">
    <property type="entry name" value="RNaseH-like_sf"/>
</dbReference>
<evidence type="ECO:0000256" key="1">
    <source>
        <dbReference type="ARBA" id="ARBA00022722"/>
    </source>
</evidence>
<keyword evidence="3" id="KW-0269">Exonuclease</keyword>
<evidence type="ECO:0000313" key="5">
    <source>
        <dbReference type="EMBL" id="RKQ60970.1"/>
    </source>
</evidence>
<reference evidence="5 6" key="1">
    <citation type="submission" date="2018-10" db="EMBL/GenBank/DDBJ databases">
        <title>Genomic Encyclopedia of Type Strains, Phase IV (KMG-IV): sequencing the most valuable type-strain genomes for metagenomic binning, comparative biology and taxonomic classification.</title>
        <authorList>
            <person name="Goeker M."/>
        </authorList>
    </citation>
    <scope>NUCLEOTIDE SEQUENCE [LARGE SCALE GENOMIC DNA]</scope>
    <source>
        <strain evidence="5 6">DSM 3303</strain>
    </source>
</reference>
<evidence type="ECO:0000256" key="3">
    <source>
        <dbReference type="ARBA" id="ARBA00022839"/>
    </source>
</evidence>